<evidence type="ECO:0000313" key="1">
    <source>
        <dbReference type="EMBL" id="MBD2769661.1"/>
    </source>
</evidence>
<name>A0A927GL00_9BACT</name>
<comment type="caution">
    <text evidence="1">The sequence shown here is derived from an EMBL/GenBank/DDBJ whole genome shotgun (WGS) entry which is preliminary data.</text>
</comment>
<organism evidence="1 2">
    <name type="scientific">Hymenobacter montanus</name>
    <dbReference type="NCBI Taxonomy" id="2771359"/>
    <lineage>
        <taxon>Bacteria</taxon>
        <taxon>Pseudomonadati</taxon>
        <taxon>Bacteroidota</taxon>
        <taxon>Cytophagia</taxon>
        <taxon>Cytophagales</taxon>
        <taxon>Hymenobacteraceae</taxon>
        <taxon>Hymenobacter</taxon>
    </lineage>
</organism>
<dbReference type="RefSeq" id="WP_191006470.1">
    <property type="nucleotide sequence ID" value="NZ_JACXAD010000022.1"/>
</dbReference>
<dbReference type="EMBL" id="JACXAD010000022">
    <property type="protein sequence ID" value="MBD2769661.1"/>
    <property type="molecule type" value="Genomic_DNA"/>
</dbReference>
<accession>A0A927GL00</accession>
<reference evidence="1" key="1">
    <citation type="submission" date="2020-09" db="EMBL/GenBank/DDBJ databases">
        <authorList>
            <person name="Kim M.K."/>
        </authorList>
    </citation>
    <scope>NUCLEOTIDE SEQUENCE</scope>
    <source>
        <strain evidence="1">BT664</strain>
    </source>
</reference>
<sequence>MTSIYHYEVHKSLRAGNGQPERLVELRSDYYEKPDVAMTQLNATLTSIKGANGEYFTPMPVDRMERYLAEEGVFTNTVFLPDLTIRYLSITRISAR</sequence>
<proteinExistence type="predicted"/>
<evidence type="ECO:0000313" key="2">
    <source>
        <dbReference type="Proteomes" id="UP000612233"/>
    </source>
</evidence>
<dbReference type="AlphaFoldDB" id="A0A927GL00"/>
<protein>
    <submittedName>
        <fullName evidence="1">Uncharacterized protein</fullName>
    </submittedName>
</protein>
<keyword evidence="2" id="KW-1185">Reference proteome</keyword>
<dbReference type="Proteomes" id="UP000612233">
    <property type="component" value="Unassembled WGS sequence"/>
</dbReference>
<gene>
    <name evidence="1" type="ORF">IC235_17360</name>
</gene>